<dbReference type="EMBL" id="CP053452">
    <property type="protein sequence ID" value="QJW92688.1"/>
    <property type="molecule type" value="Genomic_DNA"/>
</dbReference>
<name>A0A6M5YFD2_9BACT</name>
<reference evidence="3" key="1">
    <citation type="submission" date="2020-05" db="EMBL/GenBank/DDBJ databases">
        <title>Frigoriglobus tundricola gen. nov., sp. nov., a psychrotolerant cellulolytic planctomycete of the family Gemmataceae with two divergent copies of 16S rRNA gene.</title>
        <authorList>
            <person name="Kulichevskaya I.S."/>
            <person name="Ivanova A.A."/>
            <person name="Naumoff D.G."/>
            <person name="Beletsky A.V."/>
            <person name="Rijpstra W.I.C."/>
            <person name="Sinninghe Damste J.S."/>
            <person name="Mardanov A.V."/>
            <person name="Ravin N.V."/>
            <person name="Dedysh S.N."/>
        </authorList>
    </citation>
    <scope>NUCLEOTIDE SEQUENCE [LARGE SCALE GENOMIC DNA]</scope>
    <source>
        <strain evidence="3">PL17</strain>
    </source>
</reference>
<dbReference type="AlphaFoldDB" id="A0A6M5YFD2"/>
<accession>A0A6M5YFD2</accession>
<keyword evidence="1" id="KW-0812">Transmembrane</keyword>
<dbReference type="Proteomes" id="UP000503447">
    <property type="component" value="Chromosome"/>
</dbReference>
<proteinExistence type="predicted"/>
<dbReference type="KEGG" id="ftj:FTUN_0185"/>
<feature type="transmembrane region" description="Helical" evidence="1">
    <location>
        <begin position="12"/>
        <end position="37"/>
    </location>
</feature>
<protein>
    <submittedName>
        <fullName evidence="2">Uncharacterized protein</fullName>
    </submittedName>
</protein>
<keyword evidence="3" id="KW-1185">Reference proteome</keyword>
<evidence type="ECO:0000313" key="3">
    <source>
        <dbReference type="Proteomes" id="UP000503447"/>
    </source>
</evidence>
<evidence type="ECO:0000313" key="2">
    <source>
        <dbReference type="EMBL" id="QJW92688.1"/>
    </source>
</evidence>
<sequence>MRSARLPLATLLVLFAATLGALLAFAGIFWVMCLWLASLLPDFGSG</sequence>
<keyword evidence="1" id="KW-0472">Membrane</keyword>
<keyword evidence="1" id="KW-1133">Transmembrane helix</keyword>
<evidence type="ECO:0000256" key="1">
    <source>
        <dbReference type="SAM" id="Phobius"/>
    </source>
</evidence>
<organism evidence="2 3">
    <name type="scientific">Frigoriglobus tundricola</name>
    <dbReference type="NCBI Taxonomy" id="2774151"/>
    <lineage>
        <taxon>Bacteria</taxon>
        <taxon>Pseudomonadati</taxon>
        <taxon>Planctomycetota</taxon>
        <taxon>Planctomycetia</taxon>
        <taxon>Gemmatales</taxon>
        <taxon>Gemmataceae</taxon>
        <taxon>Frigoriglobus</taxon>
    </lineage>
</organism>
<gene>
    <name evidence="2" type="ORF">FTUN_0185</name>
</gene>